<organism evidence="2 3">
    <name type="scientific">Zobellia amurskyensis</name>
    <dbReference type="NCBI Taxonomy" id="248905"/>
    <lineage>
        <taxon>Bacteria</taxon>
        <taxon>Pseudomonadati</taxon>
        <taxon>Bacteroidota</taxon>
        <taxon>Flavobacteriia</taxon>
        <taxon>Flavobacteriales</taxon>
        <taxon>Flavobacteriaceae</taxon>
        <taxon>Zobellia</taxon>
    </lineage>
</organism>
<comment type="caution">
    <text evidence="2">The sequence shown here is derived from an EMBL/GenBank/DDBJ whole genome shotgun (WGS) entry which is preliminary data.</text>
</comment>
<name>A0A7X2ZXG4_9FLAO</name>
<gene>
    <name evidence="2" type="ORF">D9O36_20330</name>
</gene>
<keyword evidence="1" id="KW-0732">Signal</keyword>
<evidence type="ECO:0000313" key="3">
    <source>
        <dbReference type="Proteomes" id="UP000540519"/>
    </source>
</evidence>
<sequence>MEKMKTTNIKLILLTFIASIAFSCEDEVTDFGFNGTISGTVNDNDGTALFGDLNSNNLVVYLLGEGDEQPTQIRVDGEGSYQNLKMYPKAHKVWLEGPIVASDTVSVDFSTQETFEKSFAVIPLISPKISSATAQGQTISVDYAILPNQGNTVSKMEVYCSTVKYPTAGTGSRTNIYFTKTVELSELSGSVIIDGLESGIEYNIRIGAQAQTASVMNYSNQVTAVTN</sequence>
<protein>
    <submittedName>
        <fullName evidence="2">DUF3823 domain-containing protein</fullName>
    </submittedName>
</protein>
<feature type="signal peptide" evidence="1">
    <location>
        <begin position="1"/>
        <end position="23"/>
    </location>
</feature>
<evidence type="ECO:0000256" key="1">
    <source>
        <dbReference type="SAM" id="SignalP"/>
    </source>
</evidence>
<dbReference type="AlphaFoldDB" id="A0A7X2ZXG4"/>
<feature type="chain" id="PRO_5031297424" evidence="1">
    <location>
        <begin position="24"/>
        <end position="227"/>
    </location>
</feature>
<dbReference type="Proteomes" id="UP000540519">
    <property type="component" value="Unassembled WGS sequence"/>
</dbReference>
<dbReference type="Gene3D" id="2.60.40.1120">
    <property type="entry name" value="Carboxypeptidase-like, regulatory domain"/>
    <property type="match status" value="1"/>
</dbReference>
<proteinExistence type="predicted"/>
<keyword evidence="3" id="KW-1185">Reference proteome</keyword>
<dbReference type="OrthoDB" id="642123at2"/>
<evidence type="ECO:0000313" key="2">
    <source>
        <dbReference type="EMBL" id="MUH38202.1"/>
    </source>
</evidence>
<reference evidence="2 3" key="1">
    <citation type="journal article" date="2019" name="Mar. Drugs">
        <title>Comparative Genomics and CAZyme Genome Repertoires of Marine Zobellia amurskyensis KMM 3526(T) and Zobellia laminariae KMM 3676(T).</title>
        <authorList>
            <person name="Chernysheva N."/>
            <person name="Bystritskaya E."/>
            <person name="Stenkova A."/>
            <person name="Golovkin I."/>
            <person name="Nedashkovskaya O."/>
            <person name="Isaeva M."/>
        </authorList>
    </citation>
    <scope>NUCLEOTIDE SEQUENCE [LARGE SCALE GENOMIC DNA]</scope>
    <source>
        <strain evidence="2 3">KMM 3526</strain>
    </source>
</reference>
<dbReference type="EMBL" id="RCNR01000073">
    <property type="protein sequence ID" value="MUH38202.1"/>
    <property type="molecule type" value="Genomic_DNA"/>
</dbReference>
<accession>A0A7X2ZXG4</accession>
<dbReference type="PROSITE" id="PS51257">
    <property type="entry name" value="PROKAR_LIPOPROTEIN"/>
    <property type="match status" value="1"/>
</dbReference>